<gene>
    <name evidence="5" type="ORF">P3X46_018819</name>
</gene>
<dbReference type="PANTHER" id="PTHR32054">
    <property type="entry name" value="HEAVY CHAIN, PUTATIVE, EXPRESSED-RELATED-RELATED"/>
    <property type="match status" value="1"/>
</dbReference>
<sequence length="334" mass="38563">MDVDDGERKNYTYKKREFQQNHQNTLQAKMTELSLIKEDLKKAKESTTQSWLASRTLTDELAKLQSILAVEKNRKSTSTSNAGISELQSKLEATNMSFRSKMEDEVKVKKTIDEITEAMDGARKEKEMNKRDMEEERRARSKLKQVLRMRKQNLRTLQLKLQAVEMELEAFGASQAEALGVVNNSRTDNSSTVQLTLEEYKDLKEKAKDETALAEWRISLFMKQKLAAEVNRNLALSRLKELMRRRSEDKEKNEDGHITREIGEHQSSPARVVAQVKRRDALPKPRGKATGKLNKNSKTRKIRSRNNKGGKKKKPSILLQVRSFLVRSITRLFR</sequence>
<keyword evidence="6" id="KW-1185">Reference proteome</keyword>
<organism evidence="5 6">
    <name type="scientific">Hevea brasiliensis</name>
    <name type="common">Para rubber tree</name>
    <name type="synonym">Siphonia brasiliensis</name>
    <dbReference type="NCBI Taxonomy" id="3981"/>
    <lineage>
        <taxon>Eukaryota</taxon>
        <taxon>Viridiplantae</taxon>
        <taxon>Streptophyta</taxon>
        <taxon>Embryophyta</taxon>
        <taxon>Tracheophyta</taxon>
        <taxon>Spermatophyta</taxon>
        <taxon>Magnoliopsida</taxon>
        <taxon>eudicotyledons</taxon>
        <taxon>Gunneridae</taxon>
        <taxon>Pentapetalae</taxon>
        <taxon>rosids</taxon>
        <taxon>fabids</taxon>
        <taxon>Malpighiales</taxon>
        <taxon>Euphorbiaceae</taxon>
        <taxon>Crotonoideae</taxon>
        <taxon>Micrandreae</taxon>
        <taxon>Hevea</taxon>
    </lineage>
</organism>
<feature type="coiled-coil region" evidence="3">
    <location>
        <begin position="112"/>
        <end position="217"/>
    </location>
</feature>
<comment type="similarity">
    <text evidence="1">Belongs to the WEB family.</text>
</comment>
<feature type="region of interest" description="Disordered" evidence="4">
    <location>
        <begin position="245"/>
        <end position="315"/>
    </location>
</feature>
<reference evidence="5 6" key="1">
    <citation type="journal article" date="2023" name="Plant Biotechnol. J.">
        <title>Chromosome-level wild Hevea brasiliensis genome provides new tools for genomic-assisted breeding and valuable loci to elevate rubber yield.</title>
        <authorList>
            <person name="Cheng H."/>
            <person name="Song X."/>
            <person name="Hu Y."/>
            <person name="Wu T."/>
            <person name="Yang Q."/>
            <person name="An Z."/>
            <person name="Feng S."/>
            <person name="Deng Z."/>
            <person name="Wu W."/>
            <person name="Zeng X."/>
            <person name="Tu M."/>
            <person name="Wang X."/>
            <person name="Huang H."/>
        </authorList>
    </citation>
    <scope>NUCLEOTIDE SEQUENCE [LARGE SCALE GENOMIC DNA]</scope>
    <source>
        <strain evidence="5">MT/VB/25A 57/8</strain>
    </source>
</reference>
<feature type="compositionally biased region" description="Basic and acidic residues" evidence="4">
    <location>
        <begin position="245"/>
        <end position="264"/>
    </location>
</feature>
<evidence type="ECO:0000313" key="5">
    <source>
        <dbReference type="EMBL" id="KAJ9170731.1"/>
    </source>
</evidence>
<keyword evidence="2 3" id="KW-0175">Coiled coil</keyword>
<accession>A0ABQ9LRV0</accession>
<proteinExistence type="inferred from homology"/>
<evidence type="ECO:0000256" key="3">
    <source>
        <dbReference type="SAM" id="Coils"/>
    </source>
</evidence>
<evidence type="ECO:0000256" key="2">
    <source>
        <dbReference type="ARBA" id="ARBA00023054"/>
    </source>
</evidence>
<dbReference type="PANTHER" id="PTHR32054:SF70">
    <property type="entry name" value="OS07G0620100 PROTEIN"/>
    <property type="match status" value="1"/>
</dbReference>
<dbReference type="EMBL" id="JARPOI010000010">
    <property type="protein sequence ID" value="KAJ9170731.1"/>
    <property type="molecule type" value="Genomic_DNA"/>
</dbReference>
<evidence type="ECO:0000256" key="4">
    <source>
        <dbReference type="SAM" id="MobiDB-lite"/>
    </source>
</evidence>
<evidence type="ECO:0000256" key="1">
    <source>
        <dbReference type="ARBA" id="ARBA00005485"/>
    </source>
</evidence>
<comment type="caution">
    <text evidence="5">The sequence shown here is derived from an EMBL/GenBank/DDBJ whole genome shotgun (WGS) entry which is preliminary data.</text>
</comment>
<protein>
    <submittedName>
        <fullName evidence="5">Uncharacterized protein</fullName>
    </submittedName>
</protein>
<dbReference type="Pfam" id="PF05701">
    <property type="entry name" value="WEMBL"/>
    <property type="match status" value="1"/>
</dbReference>
<name>A0ABQ9LRV0_HEVBR</name>
<feature type="compositionally biased region" description="Basic residues" evidence="4">
    <location>
        <begin position="285"/>
        <end position="315"/>
    </location>
</feature>
<dbReference type="InterPro" id="IPR008545">
    <property type="entry name" value="Web"/>
</dbReference>
<dbReference type="Proteomes" id="UP001174677">
    <property type="component" value="Chromosome 10"/>
</dbReference>
<evidence type="ECO:0000313" key="6">
    <source>
        <dbReference type="Proteomes" id="UP001174677"/>
    </source>
</evidence>